<evidence type="ECO:0000256" key="10">
    <source>
        <dbReference type="ARBA" id="ARBA00049244"/>
    </source>
</evidence>
<dbReference type="PANTHER" id="PTHR11669">
    <property type="entry name" value="REPLICATION FACTOR C / DNA POLYMERASE III GAMMA-TAU SUBUNIT"/>
    <property type="match status" value="1"/>
</dbReference>
<dbReference type="CDD" id="cd00009">
    <property type="entry name" value="AAA"/>
    <property type="match status" value="1"/>
</dbReference>
<evidence type="ECO:0000313" key="13">
    <source>
        <dbReference type="EMBL" id="OGB89396.1"/>
    </source>
</evidence>
<keyword evidence="5" id="KW-0479">Metal-binding</keyword>
<dbReference type="Pfam" id="PF20964">
    <property type="entry name" value="DnaX_C"/>
    <property type="match status" value="1"/>
</dbReference>
<dbReference type="NCBIfam" id="TIGR02397">
    <property type="entry name" value="dnaX_nterm"/>
    <property type="match status" value="1"/>
</dbReference>
<dbReference type="InterPro" id="IPR003593">
    <property type="entry name" value="AAA+_ATPase"/>
</dbReference>
<dbReference type="Gene3D" id="1.20.272.10">
    <property type="match status" value="1"/>
</dbReference>
<dbReference type="Pfam" id="PF22608">
    <property type="entry name" value="DNAX_ATPase_lid"/>
    <property type="match status" value="1"/>
</dbReference>
<dbReference type="FunFam" id="1.10.8.60:FF:000013">
    <property type="entry name" value="DNA polymerase III subunit gamma/tau"/>
    <property type="match status" value="1"/>
</dbReference>
<comment type="similarity">
    <text evidence="1 11">Belongs to the DnaX/STICHEL family.</text>
</comment>
<dbReference type="Proteomes" id="UP000178724">
    <property type="component" value="Unassembled WGS sequence"/>
</dbReference>
<evidence type="ECO:0000256" key="4">
    <source>
        <dbReference type="ARBA" id="ARBA00022705"/>
    </source>
</evidence>
<dbReference type="InterPro" id="IPR001270">
    <property type="entry name" value="ClpA/B"/>
</dbReference>
<comment type="function">
    <text evidence="11">DNA polymerase III is a complex, multichain enzyme responsible for most of the replicative synthesis in bacteria. This DNA polymerase also exhibits 3' to 5' exonuclease activity.</text>
</comment>
<dbReference type="GO" id="GO:0009360">
    <property type="term" value="C:DNA polymerase III complex"/>
    <property type="evidence" value="ECO:0007669"/>
    <property type="project" value="InterPro"/>
</dbReference>
<dbReference type="GO" id="GO:0003887">
    <property type="term" value="F:DNA-directed DNA polymerase activity"/>
    <property type="evidence" value="ECO:0007669"/>
    <property type="project" value="UniProtKB-KW"/>
</dbReference>
<evidence type="ECO:0000256" key="8">
    <source>
        <dbReference type="ARBA" id="ARBA00022840"/>
    </source>
</evidence>
<protein>
    <recommendedName>
        <fullName evidence="11">DNA polymerase III subunit gamma/tau</fullName>
        <ecNumber evidence="11">2.7.7.7</ecNumber>
    </recommendedName>
</protein>
<reference evidence="13 14" key="1">
    <citation type="journal article" date="2016" name="Nat. Commun.">
        <title>Thousands of microbial genomes shed light on interconnected biogeochemical processes in an aquifer system.</title>
        <authorList>
            <person name="Anantharaman K."/>
            <person name="Brown C.T."/>
            <person name="Hug L.A."/>
            <person name="Sharon I."/>
            <person name="Castelle C.J."/>
            <person name="Probst A.J."/>
            <person name="Thomas B.C."/>
            <person name="Singh A."/>
            <person name="Wilkins M.J."/>
            <person name="Karaoz U."/>
            <person name="Brodie E.L."/>
            <person name="Williams K.H."/>
            <person name="Hubbard S.S."/>
            <person name="Banfield J.F."/>
        </authorList>
    </citation>
    <scope>NUCLEOTIDE SEQUENCE [LARGE SCALE GENOMIC DNA]</scope>
</reference>
<dbReference type="Pfam" id="PF12169">
    <property type="entry name" value="DNA_pol3_gamma3"/>
    <property type="match status" value="1"/>
</dbReference>
<feature type="domain" description="AAA+ ATPase" evidence="12">
    <location>
        <begin position="37"/>
        <end position="179"/>
    </location>
</feature>
<evidence type="ECO:0000256" key="2">
    <source>
        <dbReference type="ARBA" id="ARBA00022679"/>
    </source>
</evidence>
<keyword evidence="9 11" id="KW-0239">DNA-directed DNA polymerase</keyword>
<dbReference type="EMBL" id="METM01000026">
    <property type="protein sequence ID" value="OGB89396.1"/>
    <property type="molecule type" value="Genomic_DNA"/>
</dbReference>
<evidence type="ECO:0000259" key="12">
    <source>
        <dbReference type="SMART" id="SM00382"/>
    </source>
</evidence>
<keyword evidence="2 11" id="KW-0808">Transferase</keyword>
<organism evidence="13 14">
    <name type="scientific">candidate division WOR-1 bacterium RIFCSPHIGHO2_01_FULL_53_15</name>
    <dbReference type="NCBI Taxonomy" id="1802564"/>
    <lineage>
        <taxon>Bacteria</taxon>
        <taxon>Bacillati</taxon>
        <taxon>Saganbacteria</taxon>
    </lineage>
</organism>
<dbReference type="InterPro" id="IPR045085">
    <property type="entry name" value="HLD_clamp_pol_III_gamma_tau"/>
</dbReference>
<evidence type="ECO:0000256" key="3">
    <source>
        <dbReference type="ARBA" id="ARBA00022695"/>
    </source>
</evidence>
<evidence type="ECO:0000256" key="11">
    <source>
        <dbReference type="RuleBase" id="RU364063"/>
    </source>
</evidence>
<dbReference type="NCBIfam" id="NF004046">
    <property type="entry name" value="PRK05563.1"/>
    <property type="match status" value="1"/>
</dbReference>
<dbReference type="EC" id="2.7.7.7" evidence="11"/>
<dbReference type="AlphaFoldDB" id="A0A1F4Q0L5"/>
<dbReference type="CDD" id="cd18137">
    <property type="entry name" value="HLD_clamp_pol_III_gamma_tau"/>
    <property type="match status" value="1"/>
</dbReference>
<keyword evidence="7" id="KW-0862">Zinc</keyword>
<evidence type="ECO:0000256" key="6">
    <source>
        <dbReference type="ARBA" id="ARBA00022741"/>
    </source>
</evidence>
<evidence type="ECO:0000313" key="14">
    <source>
        <dbReference type="Proteomes" id="UP000178724"/>
    </source>
</evidence>
<evidence type="ECO:0000256" key="7">
    <source>
        <dbReference type="ARBA" id="ARBA00022833"/>
    </source>
</evidence>
<dbReference type="SUPFAM" id="SSF48019">
    <property type="entry name" value="post-AAA+ oligomerization domain-like"/>
    <property type="match status" value="1"/>
</dbReference>
<comment type="catalytic activity">
    <reaction evidence="10 11">
        <text>DNA(n) + a 2'-deoxyribonucleoside 5'-triphosphate = DNA(n+1) + diphosphate</text>
        <dbReference type="Rhea" id="RHEA:22508"/>
        <dbReference type="Rhea" id="RHEA-COMP:17339"/>
        <dbReference type="Rhea" id="RHEA-COMP:17340"/>
        <dbReference type="ChEBI" id="CHEBI:33019"/>
        <dbReference type="ChEBI" id="CHEBI:61560"/>
        <dbReference type="ChEBI" id="CHEBI:173112"/>
        <dbReference type="EC" id="2.7.7.7"/>
    </reaction>
</comment>
<dbReference type="GO" id="GO:0003677">
    <property type="term" value="F:DNA binding"/>
    <property type="evidence" value="ECO:0007669"/>
    <property type="project" value="InterPro"/>
</dbReference>
<dbReference type="InterPro" id="IPR050238">
    <property type="entry name" value="DNA_Rep/Repair_Clamp_Loader"/>
</dbReference>
<dbReference type="NCBIfam" id="TIGR01128">
    <property type="entry name" value="holA"/>
    <property type="match status" value="1"/>
</dbReference>
<keyword evidence="6 11" id="KW-0547">Nucleotide-binding</keyword>
<accession>A0A1F4Q0L5</accession>
<evidence type="ECO:0000256" key="5">
    <source>
        <dbReference type="ARBA" id="ARBA00022723"/>
    </source>
</evidence>
<keyword evidence="4 11" id="KW-0235">DNA replication</keyword>
<dbReference type="InterPro" id="IPR048448">
    <property type="entry name" value="DnaX-like_C"/>
</dbReference>
<dbReference type="PRINTS" id="PR00300">
    <property type="entry name" value="CLPPROTEASEA"/>
</dbReference>
<dbReference type="PANTHER" id="PTHR11669:SF0">
    <property type="entry name" value="PROTEIN STICHEL-LIKE 2"/>
    <property type="match status" value="1"/>
</dbReference>
<dbReference type="Gene3D" id="3.40.50.300">
    <property type="entry name" value="P-loop containing nucleotide triphosphate hydrolases"/>
    <property type="match status" value="1"/>
</dbReference>
<keyword evidence="3 11" id="KW-0548">Nucleotidyltransferase</keyword>
<dbReference type="FunFam" id="3.40.50.300:FF:000014">
    <property type="entry name" value="DNA polymerase III subunit gamma/tau"/>
    <property type="match status" value="1"/>
</dbReference>
<dbReference type="GO" id="GO:0005524">
    <property type="term" value="F:ATP binding"/>
    <property type="evidence" value="ECO:0007669"/>
    <property type="project" value="UniProtKB-KW"/>
</dbReference>
<dbReference type="InterPro" id="IPR008921">
    <property type="entry name" value="DNA_pol3_clamp-load_cplx_C"/>
</dbReference>
<proteinExistence type="inferred from homology"/>
<sequence length="516" mass="57383">MSYVSLYRKYRSQNFDDLVGQTVIVQTLKNAIKSNRLAHAYLFSGPRGTGKTSTARILAKALNCKDGPTPNPCGQCDNCEKIRTGHSVDVIEIDAASNRGIDEIRELRERVRYAPMEGRYKVYIIDEVHMLTQEAFNALLKTLEEPPAHTIFVLATTENQKVPMTIASRCQRLDFARLKLDEIKEQLKKISKVEKFEIDEKALDLVARSAEGAMRDAISLLDQLVSFSGHKIAYDDVVTLLGTADEELLFGFGEAAATGDIAAVLELIRKGLEEGRSMQQVARDLVLHFRNLLHLKVGSGESLELTADYLKRLEAQAGKFTFERIKAIISALSRAELDMKWHPHARLVLEVAMMELLGERQSVAVASSETSTVVRQAVPAAKRITPNDSPVAVVQRTTHDNSPVAPDQPLTHIKEHWSAILESMRKKSIYGYVSLHEGEPIELNGGGKLVIGFRKGYSFHKERLEETKNKQALEESIREVLGKHVPIECVISEGIVKAPSLSAKTVADFFDGRVVS</sequence>
<dbReference type="Pfam" id="PF13177">
    <property type="entry name" value="DNA_pol3_delta2"/>
    <property type="match status" value="1"/>
</dbReference>
<dbReference type="Gene3D" id="1.10.8.60">
    <property type="match status" value="1"/>
</dbReference>
<dbReference type="InterPro" id="IPR005790">
    <property type="entry name" value="DNA_polIII_delta"/>
</dbReference>
<dbReference type="InterPro" id="IPR027417">
    <property type="entry name" value="P-loop_NTPase"/>
</dbReference>
<dbReference type="GO" id="GO:0046872">
    <property type="term" value="F:metal ion binding"/>
    <property type="evidence" value="ECO:0007669"/>
    <property type="project" value="UniProtKB-KW"/>
</dbReference>
<dbReference type="InterPro" id="IPR022754">
    <property type="entry name" value="DNA_pol_III_gamma-3"/>
</dbReference>
<evidence type="ECO:0000256" key="1">
    <source>
        <dbReference type="ARBA" id="ARBA00006360"/>
    </source>
</evidence>
<gene>
    <name evidence="11" type="primary">dnaX</name>
    <name evidence="13" type="ORF">A2625_07905</name>
</gene>
<keyword evidence="8 11" id="KW-0067">ATP-binding</keyword>
<dbReference type="InterPro" id="IPR012763">
    <property type="entry name" value="DNA_pol_III_sug/sutau_N"/>
</dbReference>
<name>A0A1F4Q0L5_UNCSA</name>
<dbReference type="SUPFAM" id="SSF52540">
    <property type="entry name" value="P-loop containing nucleoside triphosphate hydrolases"/>
    <property type="match status" value="1"/>
</dbReference>
<dbReference type="SMART" id="SM00382">
    <property type="entry name" value="AAA"/>
    <property type="match status" value="1"/>
</dbReference>
<evidence type="ECO:0000256" key="9">
    <source>
        <dbReference type="ARBA" id="ARBA00022932"/>
    </source>
</evidence>
<comment type="subunit">
    <text evidence="11">DNA polymerase III contains a core (composed of alpha, epsilon and theta chains) that associates with a tau subunit. This core dimerizes to form the POLIII' complex. PolIII' associates with the gamma complex (composed of gamma, delta, delta', psi and chi chains) and with the beta chain to form the complete DNA polymerase III complex.</text>
</comment>
<dbReference type="GO" id="GO:0006261">
    <property type="term" value="P:DNA-templated DNA replication"/>
    <property type="evidence" value="ECO:0007669"/>
    <property type="project" value="TreeGrafter"/>
</dbReference>
<comment type="caution">
    <text evidence="13">The sequence shown here is derived from an EMBL/GenBank/DDBJ whole genome shotgun (WGS) entry which is preliminary data.</text>
</comment>